<accession>A0A9D7XFY8</accession>
<gene>
    <name evidence="3" type="ORF">IPO85_01435</name>
</gene>
<proteinExistence type="predicted"/>
<protein>
    <recommendedName>
        <fullName evidence="2">HTH cro/C1-type domain-containing protein</fullName>
    </recommendedName>
</protein>
<evidence type="ECO:0000313" key="4">
    <source>
        <dbReference type="Proteomes" id="UP000808349"/>
    </source>
</evidence>
<keyword evidence="1" id="KW-0472">Membrane</keyword>
<name>A0A9D7XFY8_9BACT</name>
<dbReference type="AlphaFoldDB" id="A0A9D7XFY8"/>
<feature type="transmembrane region" description="Helical" evidence="1">
    <location>
        <begin position="121"/>
        <end position="143"/>
    </location>
</feature>
<keyword evidence="1" id="KW-0812">Transmembrane</keyword>
<feature type="domain" description="HTH cro/C1-type" evidence="2">
    <location>
        <begin position="22"/>
        <end position="74"/>
    </location>
</feature>
<evidence type="ECO:0000256" key="1">
    <source>
        <dbReference type="SAM" id="Phobius"/>
    </source>
</evidence>
<organism evidence="3 4">
    <name type="scientific">Candidatus Defluviibacterium haderslevense</name>
    <dbReference type="NCBI Taxonomy" id="2981993"/>
    <lineage>
        <taxon>Bacteria</taxon>
        <taxon>Pseudomonadati</taxon>
        <taxon>Bacteroidota</taxon>
        <taxon>Saprospiria</taxon>
        <taxon>Saprospirales</taxon>
        <taxon>Saprospiraceae</taxon>
        <taxon>Candidatus Defluviibacterium</taxon>
    </lineage>
</organism>
<dbReference type="Proteomes" id="UP000808349">
    <property type="component" value="Unassembled WGS sequence"/>
</dbReference>
<sequence>MISNSLSIRIFKFLENAHFSEHKKMIESLGTILNLQKSTIYKKVQGESSLTLEEVYKICLHFVISLDEILGLNDNKIYFDFPALKGIGTNAVDYLKPIAVDLEKVHSLKPHIFYATRELPIFYYFSSVYLASFKFFVFHNIIWREDKYAIIKFDINQYQHDTEYTKLLSQITDSYMNLKSTEIWNVQLIDNTLNQIKYFLESGLFQSPQDAIKLCHEIHHLVDRIAKMMSTGNKSVFKQNQSQAGQVNIVNNEITHTNNVIFVNSETLRAVYNTYDNPNFMKSYNSKLCDYTEQWINRLIINAAPLTHGSIKDQNNFINKFKERIDKTIIFIEAYIQNNS</sequence>
<reference evidence="3 4" key="1">
    <citation type="submission" date="2020-10" db="EMBL/GenBank/DDBJ databases">
        <title>Connecting structure to function with the recovery of over 1000 high-quality activated sludge metagenome-assembled genomes encoding full-length rRNA genes using long-read sequencing.</title>
        <authorList>
            <person name="Singleton C.M."/>
            <person name="Petriglieri F."/>
            <person name="Kristensen J.M."/>
            <person name="Kirkegaard R.H."/>
            <person name="Michaelsen T.Y."/>
            <person name="Andersen M.H."/>
            <person name="Karst S.M."/>
            <person name="Dueholm M.S."/>
            <person name="Nielsen P.H."/>
            <person name="Albertsen M."/>
        </authorList>
    </citation>
    <scope>NUCLEOTIDE SEQUENCE [LARGE SCALE GENOMIC DNA]</scope>
    <source>
        <strain evidence="3">Ribe_18-Q3-R11-54_BAT3C.373</strain>
    </source>
</reference>
<dbReference type="Pfam" id="PF13443">
    <property type="entry name" value="HTH_26"/>
    <property type="match status" value="1"/>
</dbReference>
<keyword evidence="1" id="KW-1133">Transmembrane helix</keyword>
<dbReference type="EMBL" id="JADKFW010000004">
    <property type="protein sequence ID" value="MBK9716188.1"/>
    <property type="molecule type" value="Genomic_DNA"/>
</dbReference>
<evidence type="ECO:0000313" key="3">
    <source>
        <dbReference type="EMBL" id="MBK9716188.1"/>
    </source>
</evidence>
<comment type="caution">
    <text evidence="3">The sequence shown here is derived from an EMBL/GenBank/DDBJ whole genome shotgun (WGS) entry which is preliminary data.</text>
</comment>
<dbReference type="InterPro" id="IPR001387">
    <property type="entry name" value="Cro/C1-type_HTH"/>
</dbReference>
<evidence type="ECO:0000259" key="2">
    <source>
        <dbReference type="Pfam" id="PF13443"/>
    </source>
</evidence>